<evidence type="ECO:0000256" key="1">
    <source>
        <dbReference type="ARBA" id="ARBA00022679"/>
    </source>
</evidence>
<dbReference type="InterPro" id="IPR016181">
    <property type="entry name" value="Acyl_CoA_acyltransferase"/>
</dbReference>
<dbReference type="SUPFAM" id="SSF55729">
    <property type="entry name" value="Acyl-CoA N-acyltransferases (Nat)"/>
    <property type="match status" value="1"/>
</dbReference>
<dbReference type="Proteomes" id="UP001216674">
    <property type="component" value="Unassembled WGS sequence"/>
</dbReference>
<dbReference type="EMBL" id="JARJLM010000316">
    <property type="protein sequence ID" value="MDF3834948.1"/>
    <property type="molecule type" value="Genomic_DNA"/>
</dbReference>
<dbReference type="RefSeq" id="WP_017229041.1">
    <property type="nucleotide sequence ID" value="NZ_JARJLM010000316.1"/>
</dbReference>
<keyword evidence="5" id="KW-1185">Reference proteome</keyword>
<evidence type="ECO:0000313" key="5">
    <source>
        <dbReference type="Proteomes" id="UP001216674"/>
    </source>
</evidence>
<dbReference type="InterPro" id="IPR050832">
    <property type="entry name" value="Bact_Acetyltransf"/>
</dbReference>
<protein>
    <submittedName>
        <fullName evidence="4">GNAT family N-acetyltransferase</fullName>
        <ecNumber evidence="4">2.3.1.-</ecNumber>
    </submittedName>
</protein>
<evidence type="ECO:0000313" key="4">
    <source>
        <dbReference type="EMBL" id="MDF3834948.1"/>
    </source>
</evidence>
<dbReference type="EC" id="2.3.1.-" evidence="4"/>
<dbReference type="Pfam" id="PF00583">
    <property type="entry name" value="Acetyltransf_1"/>
    <property type="match status" value="1"/>
</dbReference>
<evidence type="ECO:0000259" key="3">
    <source>
        <dbReference type="PROSITE" id="PS51186"/>
    </source>
</evidence>
<dbReference type="PROSITE" id="PS51186">
    <property type="entry name" value="GNAT"/>
    <property type="match status" value="1"/>
</dbReference>
<reference evidence="4 5" key="1">
    <citation type="submission" date="2023-03" db="EMBL/GenBank/DDBJ databases">
        <title>Draft assemblies of triclosan tolerant bacteria isolated from returned activated sludge.</title>
        <authorList>
            <person name="Van Hamelsveld S."/>
        </authorList>
    </citation>
    <scope>NUCLEOTIDE SEQUENCE [LARGE SCALE GENOMIC DNA]</scope>
    <source>
        <strain evidence="4 5">GW210010_S58</strain>
    </source>
</reference>
<dbReference type="Gene3D" id="3.40.630.30">
    <property type="match status" value="1"/>
</dbReference>
<keyword evidence="1 4" id="KW-0808">Transferase</keyword>
<evidence type="ECO:0000256" key="2">
    <source>
        <dbReference type="ARBA" id="ARBA00023315"/>
    </source>
</evidence>
<accession>A0ABT6AQT3</accession>
<dbReference type="PANTHER" id="PTHR43877">
    <property type="entry name" value="AMINOALKYLPHOSPHONATE N-ACETYLTRANSFERASE-RELATED-RELATED"/>
    <property type="match status" value="1"/>
</dbReference>
<name>A0ABT6AQT3_9BURK</name>
<keyword evidence="2 4" id="KW-0012">Acyltransferase</keyword>
<sequence>MGIDTQATLSLLPADQIACHLGELAALLHACVRDGASIGFVQPFTAGDSEAFWTGNVLPAVRGGARLLLVARQGGRIAGSVQLDYDTPPNQPHRAEVRKLLVHPDHRRQGIAQALMAELERLARQRGRSLLTLDTRTGDKAEPLYASLGYVAAGVIPGYCRAPSEDRLDPTTIMYKAL</sequence>
<organism evidence="4 5">
    <name type="scientific">Cupriavidus basilensis</name>
    <dbReference type="NCBI Taxonomy" id="68895"/>
    <lineage>
        <taxon>Bacteria</taxon>
        <taxon>Pseudomonadati</taxon>
        <taxon>Pseudomonadota</taxon>
        <taxon>Betaproteobacteria</taxon>
        <taxon>Burkholderiales</taxon>
        <taxon>Burkholderiaceae</taxon>
        <taxon>Cupriavidus</taxon>
    </lineage>
</organism>
<feature type="domain" description="N-acetyltransferase" evidence="3">
    <location>
        <begin position="9"/>
        <end position="178"/>
    </location>
</feature>
<proteinExistence type="predicted"/>
<gene>
    <name evidence="4" type="ORF">P3W85_18570</name>
</gene>
<comment type="caution">
    <text evidence="4">The sequence shown here is derived from an EMBL/GenBank/DDBJ whole genome shotgun (WGS) entry which is preliminary data.</text>
</comment>
<dbReference type="InterPro" id="IPR000182">
    <property type="entry name" value="GNAT_dom"/>
</dbReference>
<dbReference type="CDD" id="cd04301">
    <property type="entry name" value="NAT_SF"/>
    <property type="match status" value="1"/>
</dbReference>
<dbReference type="GO" id="GO:0016746">
    <property type="term" value="F:acyltransferase activity"/>
    <property type="evidence" value="ECO:0007669"/>
    <property type="project" value="UniProtKB-KW"/>
</dbReference>